<dbReference type="EMBL" id="AAAPCR010000004">
    <property type="protein sequence ID" value="EAD8145587.1"/>
    <property type="molecule type" value="Genomic_DNA"/>
</dbReference>
<feature type="domain" description="Tail spike" evidence="1">
    <location>
        <begin position="168"/>
        <end position="371"/>
    </location>
</feature>
<dbReference type="AlphaFoldDB" id="A0A9P1XM45"/>
<dbReference type="Proteomes" id="UP000371553">
    <property type="component" value="Unassembled WGS sequence"/>
</dbReference>
<proteinExistence type="predicted"/>
<protein>
    <recommendedName>
        <fullName evidence="1">Tail spike domain-containing protein</fullName>
    </recommendedName>
</protein>
<gene>
    <name evidence="2" type="ORF">CD20_05835</name>
</gene>
<organism evidence="2 3">
    <name type="scientific">Listeria monocytogenes</name>
    <dbReference type="NCBI Taxonomy" id="1639"/>
    <lineage>
        <taxon>Bacteria</taxon>
        <taxon>Bacillati</taxon>
        <taxon>Bacillota</taxon>
        <taxon>Bacilli</taxon>
        <taxon>Bacillales</taxon>
        <taxon>Listeriaceae</taxon>
        <taxon>Listeria</taxon>
    </lineage>
</organism>
<dbReference type="NCBIfam" id="TIGR01665">
    <property type="entry name" value="put_anti_recept"/>
    <property type="match status" value="1"/>
</dbReference>
<evidence type="ECO:0000313" key="2">
    <source>
        <dbReference type="EMBL" id="EAD8145587.1"/>
    </source>
</evidence>
<dbReference type="InterPro" id="IPR007119">
    <property type="entry name" value="Phage_tail_spike_N"/>
</dbReference>
<dbReference type="InterPro" id="IPR010572">
    <property type="entry name" value="Tail_dom"/>
</dbReference>
<evidence type="ECO:0000313" key="3">
    <source>
        <dbReference type="Proteomes" id="UP000371553"/>
    </source>
</evidence>
<accession>A0A9P1XM45</accession>
<reference evidence="2 3" key="1">
    <citation type="submission" date="2018-06" db="EMBL/GenBank/DDBJ databases">
        <authorList>
            <consortium name="GenomeTrakr: Next Generation Sequencing Network for Food Pathogen Tracability"/>
        </authorList>
    </citation>
    <scope>NUCLEOTIDE SEQUENCE [LARGE SCALE GENOMIC DNA]</scope>
    <source>
        <strain evidence="2 3">NYAG13B12507-5</strain>
    </source>
</reference>
<evidence type="ECO:0000259" key="1">
    <source>
        <dbReference type="Pfam" id="PF06605"/>
    </source>
</evidence>
<dbReference type="Pfam" id="PF06605">
    <property type="entry name" value="Prophage_tail"/>
    <property type="match status" value="1"/>
</dbReference>
<comment type="caution">
    <text evidence="2">The sequence shown here is derived from an EMBL/GenBank/DDBJ whole genome shotgun (WGS) entry which is preliminary data.</text>
</comment>
<sequence>MSYPTLYKADDPEILNGFVPTNNGLGTLTNIANAVVSEERQGAFTFSFTYYAPNDFDDDYEIQKVLFENLKKRAVVKVKVNDFDGEKLFRIDESQFDAIGEFKEITAIAIAQYDLAANSFVGVDKKSITPATALNEVLRAAVVPNKFTAWSDISITSNYKLDYKTVAEAIAGTEGSIIDTWRTELEWDDFTIRLWKNRGTNRGVRIAYAKNLVGLVETETGDVTTRIIPFARIDDGVGGEIELRLSETVIDAENVNETEIPLALPVDFSSEMQDAGYTTEDKLRTLAQAWFEKTGNNIPKISLEVDFVQLAKTEEYKEFAVLEQVALFDTVEVWHERYNKKIETRVNKYTYDPIDELYLTLELGDAKYSLSASSEMSARENAQLADKINGNYSFIEDAIKKATDLITGNSGGYVVLYPPSRPAEIMIMDTEDVTTSKDVLRINKSGIGFSSSGIDGPYETAWTLDGDFNAKFITAGTLRAIDIEGVTITGSTVQADLFSAQFVPKDGDPSPLRYKLDLAGAGMIFQAIQRSNARNYTETQLSESGIDFRFFNNGEIRTERSTSINDLGIETPSIANTGNIYLRSENEARVVDDSDFKIPGHDGSADSYVYRNIRAKGFIQHSTVERKQDFVKYEDTERIKAIDIVKSAGVFEYRLKDDLATNSFDKKIGMLAEMLPEHLKTDGKSIDMYAVVTNLWQYARENEEEKQQMRKEIDELKELVYSLA</sequence>
<name>A0A9P1XM45_LISMN</name>